<evidence type="ECO:0000256" key="4">
    <source>
        <dbReference type="ARBA" id="ARBA00022989"/>
    </source>
</evidence>
<dbReference type="EMBL" id="JAANXD010000078">
    <property type="protein sequence ID" value="MBS1259026.1"/>
    <property type="molecule type" value="Genomic_DNA"/>
</dbReference>
<dbReference type="AlphaFoldDB" id="A0A941W504"/>
<evidence type="ECO:0000313" key="7">
    <source>
        <dbReference type="EMBL" id="MBS1259026.1"/>
    </source>
</evidence>
<accession>A0A941W504</accession>
<evidence type="ECO:0000256" key="1">
    <source>
        <dbReference type="ARBA" id="ARBA00004141"/>
    </source>
</evidence>
<comment type="similarity">
    <text evidence="2 6">Belongs to the GDT1 family.</text>
</comment>
<evidence type="ECO:0000256" key="5">
    <source>
        <dbReference type="ARBA" id="ARBA00023136"/>
    </source>
</evidence>
<keyword evidence="4 6" id="KW-1133">Transmembrane helix</keyword>
<name>A0A941W504_9BACT</name>
<feature type="transmembrane region" description="Helical" evidence="6">
    <location>
        <begin position="84"/>
        <end position="102"/>
    </location>
</feature>
<evidence type="ECO:0000256" key="2">
    <source>
        <dbReference type="ARBA" id="ARBA00009190"/>
    </source>
</evidence>
<evidence type="ECO:0000256" key="6">
    <source>
        <dbReference type="RuleBase" id="RU365102"/>
    </source>
</evidence>
<dbReference type="PANTHER" id="PTHR12608:SF1">
    <property type="entry name" value="TRANSMEMBRANE PROTEIN 165"/>
    <property type="match status" value="1"/>
</dbReference>
<protein>
    <recommendedName>
        <fullName evidence="6">GDT1 family protein</fullName>
    </recommendedName>
</protein>
<keyword evidence="3 6" id="KW-0812">Transmembrane</keyword>
<dbReference type="GO" id="GO:0016020">
    <property type="term" value="C:membrane"/>
    <property type="evidence" value="ECO:0007669"/>
    <property type="project" value="UniProtKB-SubCell"/>
</dbReference>
<dbReference type="Pfam" id="PF01169">
    <property type="entry name" value="GDT1"/>
    <property type="match status" value="1"/>
</dbReference>
<evidence type="ECO:0000313" key="8">
    <source>
        <dbReference type="Proteomes" id="UP000722750"/>
    </source>
</evidence>
<comment type="caution">
    <text evidence="7">The sequence shown here is derived from an EMBL/GenBank/DDBJ whole genome shotgun (WGS) entry which is preliminary data.</text>
</comment>
<gene>
    <name evidence="7" type="ORF">MAG551_02092</name>
</gene>
<reference evidence="7" key="1">
    <citation type="journal article" date="2021" name="ISME J.">
        <title>Fine-scale metabolic discontinuity in a stratified prokaryote microbiome of a Red Sea deep halocline.</title>
        <authorList>
            <person name="Michoud G."/>
            <person name="Ngugi D.K."/>
            <person name="Barozzi A."/>
            <person name="Merlino G."/>
            <person name="Calleja M.L."/>
            <person name="Delgado-Huertas A."/>
            <person name="Moran X.A.G."/>
            <person name="Daffonchio D."/>
        </authorList>
    </citation>
    <scope>NUCLEOTIDE SEQUENCE</scope>
    <source>
        <strain evidence="7">SuakinDeep_MAG55_1</strain>
    </source>
</reference>
<comment type="caution">
    <text evidence="6">Lacks conserved residue(s) required for the propagation of feature annotation.</text>
</comment>
<feature type="transmembrane region" description="Helical" evidence="6">
    <location>
        <begin position="52"/>
        <end position="72"/>
    </location>
</feature>
<comment type="subcellular location">
    <subcellularLocation>
        <location evidence="1 6">Membrane</location>
        <topology evidence="1 6">Multi-pass membrane protein</topology>
    </subcellularLocation>
</comment>
<evidence type="ECO:0000256" key="3">
    <source>
        <dbReference type="ARBA" id="ARBA00022692"/>
    </source>
</evidence>
<dbReference type="GO" id="GO:0046873">
    <property type="term" value="F:metal ion transmembrane transporter activity"/>
    <property type="evidence" value="ECO:0007669"/>
    <property type="project" value="InterPro"/>
</dbReference>
<dbReference type="Proteomes" id="UP000722750">
    <property type="component" value="Unassembled WGS sequence"/>
</dbReference>
<proteinExistence type="inferred from homology"/>
<sequence>MIYLIRILLNERKVIMDWKILIATFTSIFLAELGDKTQIAAIVMTSKTNKPLTVFIGSMIAFAVITLIGVTFGAGLTKIVPIDYIKYLSAIAFIAIGILILTGKL</sequence>
<organism evidence="7 8">
    <name type="scientific">Candidatus Scalindua arabica</name>
    <dbReference type="NCBI Taxonomy" id="1127984"/>
    <lineage>
        <taxon>Bacteria</taxon>
        <taxon>Pseudomonadati</taxon>
        <taxon>Planctomycetota</taxon>
        <taxon>Candidatus Brocadiia</taxon>
        <taxon>Candidatus Brocadiales</taxon>
        <taxon>Candidatus Scalinduaceae</taxon>
        <taxon>Candidatus Scalindua</taxon>
    </lineage>
</organism>
<keyword evidence="5 6" id="KW-0472">Membrane</keyword>
<dbReference type="InterPro" id="IPR001727">
    <property type="entry name" value="GDT1-like"/>
</dbReference>
<dbReference type="PANTHER" id="PTHR12608">
    <property type="entry name" value="TRANSMEMBRANE PROTEIN HTP-1 RELATED"/>
    <property type="match status" value="1"/>
</dbReference>